<dbReference type="GO" id="GO:0003677">
    <property type="term" value="F:DNA binding"/>
    <property type="evidence" value="ECO:0007669"/>
    <property type="project" value="InterPro"/>
</dbReference>
<dbReference type="RefSeq" id="WP_080021846.1">
    <property type="nucleotide sequence ID" value="NZ_LTAY01000021.1"/>
</dbReference>
<evidence type="ECO:0000259" key="5">
    <source>
        <dbReference type="Pfam" id="PF04542"/>
    </source>
</evidence>
<sequence length="176" mass="20774">MGPRLGVIYSSENIITKEELAIKGDKEAFVYLINEHRLSLYRIAKGILKDDYKVEDAISNTIIKAFENIKKLKKAEYFKTWLIRILINECNLTLKKEKRILYLEDSVKEEAYIDLYENIDLINAIETLDDDLKLVTILYYFEDIDQKEIAKIISVKESTVRTKLFRARKKLYEILK</sequence>
<dbReference type="GO" id="GO:0016987">
    <property type="term" value="F:sigma factor activity"/>
    <property type="evidence" value="ECO:0007669"/>
    <property type="project" value="UniProtKB-KW"/>
</dbReference>
<evidence type="ECO:0000256" key="1">
    <source>
        <dbReference type="ARBA" id="ARBA00010641"/>
    </source>
</evidence>
<dbReference type="PANTHER" id="PTHR43133:SF51">
    <property type="entry name" value="RNA POLYMERASE SIGMA FACTOR"/>
    <property type="match status" value="1"/>
</dbReference>
<comment type="caution">
    <text evidence="7">The sequence shown here is derived from an EMBL/GenBank/DDBJ whole genome shotgun (WGS) entry which is preliminary data.</text>
</comment>
<feature type="domain" description="RNA polymerase sigma-70 region 2" evidence="5">
    <location>
        <begin position="32"/>
        <end position="99"/>
    </location>
</feature>
<dbReference type="Gene3D" id="1.10.10.10">
    <property type="entry name" value="Winged helix-like DNA-binding domain superfamily/Winged helix DNA-binding domain"/>
    <property type="match status" value="1"/>
</dbReference>
<organism evidence="7 8">
    <name type="scientific">Clostridium thermobutyricum DSM 4928</name>
    <dbReference type="NCBI Taxonomy" id="1121339"/>
    <lineage>
        <taxon>Bacteria</taxon>
        <taxon>Bacillati</taxon>
        <taxon>Bacillota</taxon>
        <taxon>Clostridia</taxon>
        <taxon>Eubacteriales</taxon>
        <taxon>Clostridiaceae</taxon>
        <taxon>Clostridium</taxon>
    </lineage>
</organism>
<dbReference type="AlphaFoldDB" id="A0A1V4SZE2"/>
<dbReference type="GO" id="GO:0006352">
    <property type="term" value="P:DNA-templated transcription initiation"/>
    <property type="evidence" value="ECO:0007669"/>
    <property type="project" value="InterPro"/>
</dbReference>
<comment type="similarity">
    <text evidence="1">Belongs to the sigma-70 factor family. ECF subfamily.</text>
</comment>
<feature type="domain" description="RNA polymerase sigma factor 70 region 4 type 2" evidence="6">
    <location>
        <begin position="121"/>
        <end position="171"/>
    </location>
</feature>
<evidence type="ECO:0000256" key="2">
    <source>
        <dbReference type="ARBA" id="ARBA00023015"/>
    </source>
</evidence>
<gene>
    <name evidence="7" type="primary">sigV</name>
    <name evidence="7" type="ORF">CLTHE_04920</name>
</gene>
<keyword evidence="3" id="KW-0731">Sigma factor</keyword>
<dbReference type="InterPro" id="IPR013324">
    <property type="entry name" value="RNA_pol_sigma_r3/r4-like"/>
</dbReference>
<dbReference type="InterPro" id="IPR039425">
    <property type="entry name" value="RNA_pol_sigma-70-like"/>
</dbReference>
<evidence type="ECO:0000313" key="8">
    <source>
        <dbReference type="Proteomes" id="UP000191448"/>
    </source>
</evidence>
<dbReference type="SUPFAM" id="SSF88659">
    <property type="entry name" value="Sigma3 and sigma4 domains of RNA polymerase sigma factors"/>
    <property type="match status" value="1"/>
</dbReference>
<dbReference type="EMBL" id="LTAY01000021">
    <property type="protein sequence ID" value="OPX49761.1"/>
    <property type="molecule type" value="Genomic_DNA"/>
</dbReference>
<name>A0A1V4SZE2_9CLOT</name>
<reference evidence="7 8" key="1">
    <citation type="submission" date="2016-02" db="EMBL/GenBank/DDBJ databases">
        <title>Genome sequence of Clostridium thermobutyricum DSM 4928.</title>
        <authorList>
            <person name="Poehlein A."/>
            <person name="Daniel R."/>
        </authorList>
    </citation>
    <scope>NUCLEOTIDE SEQUENCE [LARGE SCALE GENOMIC DNA]</scope>
    <source>
        <strain evidence="7 8">DSM 4928</strain>
    </source>
</reference>
<keyword evidence="2" id="KW-0805">Transcription regulation</keyword>
<accession>A0A1V4SZE2</accession>
<proteinExistence type="inferred from homology"/>
<protein>
    <submittedName>
        <fullName evidence="7">RNA polymerase sigma factor SigV</fullName>
    </submittedName>
</protein>
<dbReference type="InterPro" id="IPR013249">
    <property type="entry name" value="RNA_pol_sigma70_r4_t2"/>
</dbReference>
<evidence type="ECO:0000259" key="6">
    <source>
        <dbReference type="Pfam" id="PF08281"/>
    </source>
</evidence>
<dbReference type="Proteomes" id="UP000191448">
    <property type="component" value="Unassembled WGS sequence"/>
</dbReference>
<dbReference type="InterPro" id="IPR013325">
    <property type="entry name" value="RNA_pol_sigma_r2"/>
</dbReference>
<dbReference type="Pfam" id="PF08281">
    <property type="entry name" value="Sigma70_r4_2"/>
    <property type="match status" value="1"/>
</dbReference>
<keyword evidence="4" id="KW-0804">Transcription</keyword>
<dbReference type="NCBIfam" id="TIGR02937">
    <property type="entry name" value="sigma70-ECF"/>
    <property type="match status" value="1"/>
</dbReference>
<dbReference type="InterPro" id="IPR007627">
    <property type="entry name" value="RNA_pol_sigma70_r2"/>
</dbReference>
<dbReference type="PANTHER" id="PTHR43133">
    <property type="entry name" value="RNA POLYMERASE ECF-TYPE SIGMA FACTO"/>
    <property type="match status" value="1"/>
</dbReference>
<dbReference type="Gene3D" id="1.10.1740.10">
    <property type="match status" value="1"/>
</dbReference>
<evidence type="ECO:0000313" key="7">
    <source>
        <dbReference type="EMBL" id="OPX49761.1"/>
    </source>
</evidence>
<dbReference type="InterPro" id="IPR036388">
    <property type="entry name" value="WH-like_DNA-bd_sf"/>
</dbReference>
<dbReference type="CDD" id="cd06171">
    <property type="entry name" value="Sigma70_r4"/>
    <property type="match status" value="1"/>
</dbReference>
<dbReference type="SUPFAM" id="SSF88946">
    <property type="entry name" value="Sigma2 domain of RNA polymerase sigma factors"/>
    <property type="match status" value="1"/>
</dbReference>
<evidence type="ECO:0000256" key="4">
    <source>
        <dbReference type="ARBA" id="ARBA00023163"/>
    </source>
</evidence>
<dbReference type="InterPro" id="IPR014284">
    <property type="entry name" value="RNA_pol_sigma-70_dom"/>
</dbReference>
<dbReference type="Pfam" id="PF04542">
    <property type="entry name" value="Sigma70_r2"/>
    <property type="match status" value="1"/>
</dbReference>
<evidence type="ECO:0000256" key="3">
    <source>
        <dbReference type="ARBA" id="ARBA00023082"/>
    </source>
</evidence>
<dbReference type="OrthoDB" id="9782703at2"/>